<dbReference type="InterPro" id="IPR030678">
    <property type="entry name" value="Peptide/Ni-bd"/>
</dbReference>
<dbReference type="AlphaFoldDB" id="A0A8S8X6E4"/>
<name>A0A8S8X6E4_9PROT</name>
<evidence type="ECO:0000256" key="4">
    <source>
        <dbReference type="SAM" id="SignalP"/>
    </source>
</evidence>
<evidence type="ECO:0000256" key="3">
    <source>
        <dbReference type="ARBA" id="ARBA00022729"/>
    </source>
</evidence>
<dbReference type="SUPFAM" id="SSF53850">
    <property type="entry name" value="Periplasmic binding protein-like II"/>
    <property type="match status" value="1"/>
</dbReference>
<dbReference type="Gene3D" id="3.90.76.10">
    <property type="entry name" value="Dipeptide-binding Protein, Domain 1"/>
    <property type="match status" value="1"/>
</dbReference>
<dbReference type="Gene3D" id="3.40.190.10">
    <property type="entry name" value="Periplasmic binding protein-like II"/>
    <property type="match status" value="1"/>
</dbReference>
<dbReference type="PANTHER" id="PTHR30290">
    <property type="entry name" value="PERIPLASMIC BINDING COMPONENT OF ABC TRANSPORTER"/>
    <property type="match status" value="1"/>
</dbReference>
<comment type="subcellular location">
    <subcellularLocation>
        <location evidence="1">Periplasm</location>
    </subcellularLocation>
</comment>
<dbReference type="Proteomes" id="UP000681075">
    <property type="component" value="Unassembled WGS sequence"/>
</dbReference>
<sequence length="528" mass="58345">MRSALAGATVLLALLSPLFPGGPAAGQEAAKKEIVVQIRSDIRSTEPGVNRDAETDTVMHHIVESLVAFKEDLDVAPLLAAKVDVSPDQRVYTFTLRDGLLFHNGQPVTSADVKWSWDRWLDPKTNWICRGSFTGGGSGDEERGVKLASIATPDAKTIVFTLDKPSAIFLTLMASVQCPTAIVHKDSVNPDGSWKTPIGTGPFKLGEWKRGEYVMLEKFDKYVARSDAQDGYAGKREAKVDRVKFMVIADPNAARNALVSGDIDILPTVPPASIEGLRLRGTLQLPEHELVGWTAMLIQTNDPLLKDPRMRQAIAYAIDRTQIAQTATHGRSKPNGSAVPAHTKYHTPLHDEWLPYDPAKTKALLAEIGYKGELIKIQTNRRYANMFDNAVVIQSMLHAAGINAQLQVLDWATQLSNYQNGKFQLSAFAYSARPDPYLTYDGIIGKKAARKTVQWENDEAEKLTQQVGMTTVQAERQKLFDDLHRLMMKDVPIIGLYNGNTVTGLSQKIKGYRPWGMNMPILWGVTKD</sequence>
<keyword evidence="7" id="KW-1185">Reference proteome</keyword>
<keyword evidence="3 4" id="KW-0732">Signal</keyword>
<dbReference type="GO" id="GO:0015833">
    <property type="term" value="P:peptide transport"/>
    <property type="evidence" value="ECO:0007669"/>
    <property type="project" value="TreeGrafter"/>
</dbReference>
<comment type="caution">
    <text evidence="6">The sequence shown here is derived from an EMBL/GenBank/DDBJ whole genome shotgun (WGS) entry which is preliminary data.</text>
</comment>
<gene>
    <name evidence="6" type="ORF">TMPK1_04700</name>
</gene>
<dbReference type="Pfam" id="PF00496">
    <property type="entry name" value="SBP_bac_5"/>
    <property type="match status" value="1"/>
</dbReference>
<dbReference type="PANTHER" id="PTHR30290:SF38">
    <property type="entry name" value="D,D-DIPEPTIDE-BINDING PERIPLASMIC PROTEIN DDPA-RELATED"/>
    <property type="match status" value="1"/>
</dbReference>
<dbReference type="GO" id="GO:0030288">
    <property type="term" value="C:outer membrane-bounded periplasmic space"/>
    <property type="evidence" value="ECO:0007669"/>
    <property type="project" value="UniProtKB-ARBA"/>
</dbReference>
<dbReference type="Gene3D" id="3.10.105.10">
    <property type="entry name" value="Dipeptide-binding Protein, Domain 3"/>
    <property type="match status" value="1"/>
</dbReference>
<feature type="chain" id="PRO_5035901202" evidence="4">
    <location>
        <begin position="26"/>
        <end position="528"/>
    </location>
</feature>
<evidence type="ECO:0000313" key="7">
    <source>
        <dbReference type="Proteomes" id="UP000681075"/>
    </source>
</evidence>
<protein>
    <submittedName>
        <fullName evidence="6">Peptide ABC transporter substrate-binding protein</fullName>
    </submittedName>
</protein>
<feature type="signal peptide" evidence="4">
    <location>
        <begin position="1"/>
        <end position="25"/>
    </location>
</feature>
<dbReference type="GO" id="GO:1904680">
    <property type="term" value="F:peptide transmembrane transporter activity"/>
    <property type="evidence" value="ECO:0007669"/>
    <property type="project" value="TreeGrafter"/>
</dbReference>
<evidence type="ECO:0000259" key="5">
    <source>
        <dbReference type="Pfam" id="PF00496"/>
    </source>
</evidence>
<reference evidence="6" key="1">
    <citation type="submission" date="2021-02" db="EMBL/GenBank/DDBJ databases">
        <title>Genome sequence of Rhodospirillales sp. strain TMPK1 isolated from soil.</title>
        <authorList>
            <person name="Nakai R."/>
            <person name="Kusada H."/>
            <person name="Tamaki H."/>
        </authorList>
    </citation>
    <scope>NUCLEOTIDE SEQUENCE</scope>
    <source>
        <strain evidence="6">TMPK1</strain>
    </source>
</reference>
<proteinExistence type="inferred from homology"/>
<dbReference type="GO" id="GO:0043190">
    <property type="term" value="C:ATP-binding cassette (ABC) transporter complex"/>
    <property type="evidence" value="ECO:0007669"/>
    <property type="project" value="InterPro"/>
</dbReference>
<dbReference type="InterPro" id="IPR000914">
    <property type="entry name" value="SBP_5_dom"/>
</dbReference>
<dbReference type="PIRSF" id="PIRSF002741">
    <property type="entry name" value="MppA"/>
    <property type="match status" value="1"/>
</dbReference>
<dbReference type="InterPro" id="IPR039424">
    <property type="entry name" value="SBP_5"/>
</dbReference>
<organism evidence="6 7">
    <name type="scientific">Roseiterribacter gracilis</name>
    <dbReference type="NCBI Taxonomy" id="2812848"/>
    <lineage>
        <taxon>Bacteria</taxon>
        <taxon>Pseudomonadati</taxon>
        <taxon>Pseudomonadota</taxon>
        <taxon>Alphaproteobacteria</taxon>
        <taxon>Rhodospirillales</taxon>
        <taxon>Roseiterribacteraceae</taxon>
        <taxon>Roseiterribacter</taxon>
    </lineage>
</organism>
<accession>A0A8S8X6E4</accession>
<evidence type="ECO:0000256" key="1">
    <source>
        <dbReference type="ARBA" id="ARBA00004418"/>
    </source>
</evidence>
<feature type="domain" description="Solute-binding protein family 5" evidence="5">
    <location>
        <begin position="75"/>
        <end position="437"/>
    </location>
</feature>
<comment type="similarity">
    <text evidence="2">Belongs to the bacterial solute-binding protein 5 family.</text>
</comment>
<evidence type="ECO:0000256" key="2">
    <source>
        <dbReference type="ARBA" id="ARBA00005695"/>
    </source>
</evidence>
<evidence type="ECO:0000313" key="6">
    <source>
        <dbReference type="EMBL" id="GIL38233.1"/>
    </source>
</evidence>
<dbReference type="EMBL" id="BOPV01000001">
    <property type="protein sequence ID" value="GIL38233.1"/>
    <property type="molecule type" value="Genomic_DNA"/>
</dbReference>